<dbReference type="Proteomes" id="UP000886520">
    <property type="component" value="Chromosome 19"/>
</dbReference>
<dbReference type="PROSITE" id="PS50280">
    <property type="entry name" value="SET"/>
    <property type="match status" value="1"/>
</dbReference>
<dbReference type="InterPro" id="IPR001214">
    <property type="entry name" value="SET_dom"/>
</dbReference>
<name>A0A9D4UD68_ADICA</name>
<dbReference type="Gene3D" id="1.10.220.160">
    <property type="match status" value="1"/>
</dbReference>
<dbReference type="Gene3D" id="2.170.270.10">
    <property type="entry name" value="SET domain"/>
    <property type="match status" value="1"/>
</dbReference>
<evidence type="ECO:0000313" key="3">
    <source>
        <dbReference type="EMBL" id="KAI5065582.1"/>
    </source>
</evidence>
<dbReference type="PANTHER" id="PTHR47420">
    <property type="entry name" value="HISTONE-LYSINE N-METHYLTRANSFERASE ASHR2"/>
    <property type="match status" value="1"/>
</dbReference>
<dbReference type="Pfam" id="PF00856">
    <property type="entry name" value="SET"/>
    <property type="match status" value="1"/>
</dbReference>
<comment type="caution">
    <text evidence="3">The sequence shown here is derived from an EMBL/GenBank/DDBJ whole genome shotgun (WGS) entry which is preliminary data.</text>
</comment>
<accession>A0A9D4UD68</accession>
<feature type="region of interest" description="Disordered" evidence="1">
    <location>
        <begin position="298"/>
        <end position="338"/>
    </location>
</feature>
<dbReference type="SMART" id="SM00317">
    <property type="entry name" value="SET"/>
    <property type="match status" value="1"/>
</dbReference>
<evidence type="ECO:0000256" key="1">
    <source>
        <dbReference type="SAM" id="MobiDB-lite"/>
    </source>
</evidence>
<protein>
    <recommendedName>
        <fullName evidence="2">SET domain-containing protein</fullName>
    </recommendedName>
</protein>
<organism evidence="3 4">
    <name type="scientific">Adiantum capillus-veneris</name>
    <name type="common">Maidenhair fern</name>
    <dbReference type="NCBI Taxonomy" id="13818"/>
    <lineage>
        <taxon>Eukaryota</taxon>
        <taxon>Viridiplantae</taxon>
        <taxon>Streptophyta</taxon>
        <taxon>Embryophyta</taxon>
        <taxon>Tracheophyta</taxon>
        <taxon>Polypodiopsida</taxon>
        <taxon>Polypodiidae</taxon>
        <taxon>Polypodiales</taxon>
        <taxon>Pteridineae</taxon>
        <taxon>Pteridaceae</taxon>
        <taxon>Vittarioideae</taxon>
        <taxon>Adiantum</taxon>
    </lineage>
</organism>
<feature type="domain" description="SET" evidence="2">
    <location>
        <begin position="5"/>
        <end position="264"/>
    </location>
</feature>
<dbReference type="InterPro" id="IPR044238">
    <property type="entry name" value="ASHR2-like"/>
</dbReference>
<sequence>MAGANSFLLKQTQLPTRGRALVASQSLEAGQVLLQEAPLLAYLDAHTASANTVCFHCTRPDLNPNPNGNGSWSFCTTCQVAAFCSPQCAAAASTSTHTPFVCRALSLLVLCTLDFDSQTQARYLIAAYNLAVVSPHCFEQLLSLEGEGSVNDKIHLVHTFLSEAIRSWQLECQELPSWSVEFVASLIAKDQRNGFGLSTFVPDTRLRKIRAYAIYAQASFFNHDCLPNACRFDYIDKPGVGNTDIIIRCLHDIAEGVEVCISYFPVNWRFAERQGKLREEYGFECRCDRCKIEEGWSDEENGEKGDEISVDGEASEEEDEAMKNTDEEEGMDGEGDGQGSFPHAMFFMRYLCPRESCGGTLAPLPPHGVSSSVMECNVCGELRSEEDFLQEIQEHKVSP</sequence>
<feature type="compositionally biased region" description="Acidic residues" evidence="1">
    <location>
        <begin position="308"/>
        <end position="335"/>
    </location>
</feature>
<evidence type="ECO:0000313" key="4">
    <source>
        <dbReference type="Proteomes" id="UP000886520"/>
    </source>
</evidence>
<evidence type="ECO:0000259" key="2">
    <source>
        <dbReference type="PROSITE" id="PS50280"/>
    </source>
</evidence>
<dbReference type="AlphaFoldDB" id="A0A9D4UD68"/>
<dbReference type="CDD" id="cd20071">
    <property type="entry name" value="SET_SMYD"/>
    <property type="match status" value="1"/>
</dbReference>
<dbReference type="InterPro" id="IPR046341">
    <property type="entry name" value="SET_dom_sf"/>
</dbReference>
<keyword evidence="4" id="KW-1185">Reference proteome</keyword>
<dbReference type="EMBL" id="JABFUD020000019">
    <property type="protein sequence ID" value="KAI5065582.1"/>
    <property type="molecule type" value="Genomic_DNA"/>
</dbReference>
<reference evidence="3" key="1">
    <citation type="submission" date="2021-01" db="EMBL/GenBank/DDBJ databases">
        <title>Adiantum capillus-veneris genome.</title>
        <authorList>
            <person name="Fang Y."/>
            <person name="Liao Q."/>
        </authorList>
    </citation>
    <scope>NUCLEOTIDE SEQUENCE</scope>
    <source>
        <strain evidence="3">H3</strain>
        <tissue evidence="3">Leaf</tissue>
    </source>
</reference>
<proteinExistence type="predicted"/>
<dbReference type="SUPFAM" id="SSF82199">
    <property type="entry name" value="SET domain"/>
    <property type="match status" value="1"/>
</dbReference>
<dbReference type="OrthoDB" id="265717at2759"/>
<dbReference type="Gene3D" id="6.10.140.2220">
    <property type="match status" value="1"/>
</dbReference>
<dbReference type="PANTHER" id="PTHR47420:SF3">
    <property type="entry name" value="HISTONE-LYSINE N-METHYLTRANSFERASE ASHR2"/>
    <property type="match status" value="1"/>
</dbReference>
<gene>
    <name evidence="3" type="ORF">GOP47_0020277</name>
</gene>